<evidence type="ECO:0000313" key="2">
    <source>
        <dbReference type="EMBL" id="KCZ85079.1"/>
    </source>
</evidence>
<evidence type="ECO:0000256" key="1">
    <source>
        <dbReference type="SAM" id="Coils"/>
    </source>
</evidence>
<dbReference type="Proteomes" id="UP000027446">
    <property type="component" value="Unassembled WGS sequence"/>
</dbReference>
<sequence>MTDIKPDLDQARDAGMGANWEAPDKSLLGDALPSAPRLPIECFGSAGDYIKRAAEGANAPVDYVAAMLLAATSALTGRTFEVRVHRSWHEPLILWLAVVGPPSSGKTPASQPIRKRLYAIQQKMIEEHEKKVDEMIAELQAYGIPNLSGKEKQEAIKREMEKLDELKATPPRCMVGDSTVEALARIEPHAHRGLLVDRDELAGLISSLERYSSGVDRPFYLEAWQRGAYSLQRVKYGAYFIENHSFSISGGIQPDRLQSLLIESGDDDGFMARVLVFWPAFVRPSRISAGCSHSDMEKALERLRVIKAPYEEHVLQFSPDAFKCFEDWYGDAYAGRVGTLGKIGSAFGKLPGQTVRLAGILHLLDWSFGTSEDEPSGEISERHMAAAVMLVEDYLVPQIVRTYHGADLSSEEVIVTSILQYCRKAKLTRFNLRAARREWGIPGSRGGGATKRFDEAASIGEKAGWIRRVSRAGGAKDYEVNPILHTDLVS</sequence>
<comment type="caution">
    <text evidence="2">The sequence shown here is derived from an EMBL/GenBank/DDBJ whole genome shotgun (WGS) entry which is preliminary data.</text>
</comment>
<dbReference type="RefSeq" id="WP_035569849.1">
    <property type="nucleotide sequence ID" value="NZ_ARYH01000001.1"/>
</dbReference>
<dbReference type="Pfam" id="PF13148">
    <property type="entry name" value="DUF3987"/>
    <property type="match status" value="1"/>
</dbReference>
<dbReference type="InterPro" id="IPR025048">
    <property type="entry name" value="DUF3987"/>
</dbReference>
<dbReference type="OrthoDB" id="5453446at2"/>
<dbReference type="eggNOG" id="COG1467">
    <property type="taxonomic scope" value="Bacteria"/>
</dbReference>
<proteinExistence type="predicted"/>
<dbReference type="PATRIC" id="fig|1280949.3.peg.1089"/>
<dbReference type="AlphaFoldDB" id="A0A069E529"/>
<protein>
    <recommendedName>
        <fullName evidence="4">DUF3987 domain-containing protein</fullName>
    </recommendedName>
</protein>
<accession>A0A069E529</accession>
<dbReference type="EMBL" id="ARYH01000001">
    <property type="protein sequence ID" value="KCZ85079.1"/>
    <property type="molecule type" value="Genomic_DNA"/>
</dbReference>
<keyword evidence="3" id="KW-1185">Reference proteome</keyword>
<organism evidence="2 3">
    <name type="scientific">Hyphomonas adhaerens MHS-3</name>
    <dbReference type="NCBI Taxonomy" id="1280949"/>
    <lineage>
        <taxon>Bacteria</taxon>
        <taxon>Pseudomonadati</taxon>
        <taxon>Pseudomonadota</taxon>
        <taxon>Alphaproteobacteria</taxon>
        <taxon>Hyphomonadales</taxon>
        <taxon>Hyphomonadaceae</taxon>
        <taxon>Hyphomonas</taxon>
    </lineage>
</organism>
<feature type="coiled-coil region" evidence="1">
    <location>
        <begin position="118"/>
        <end position="169"/>
    </location>
</feature>
<name>A0A069E529_9PROT</name>
<reference evidence="2 3" key="1">
    <citation type="journal article" date="2014" name="Antonie Van Leeuwenhoek">
        <title>Hyphomonas beringensis sp. nov. and Hyphomonas chukchiensis sp. nov., isolated from surface seawater of the Bering Sea and Chukchi Sea.</title>
        <authorList>
            <person name="Li C."/>
            <person name="Lai Q."/>
            <person name="Li G."/>
            <person name="Dong C."/>
            <person name="Wang J."/>
            <person name="Liao Y."/>
            <person name="Shao Z."/>
        </authorList>
    </citation>
    <scope>NUCLEOTIDE SEQUENCE [LARGE SCALE GENOMIC DNA]</scope>
    <source>
        <strain evidence="2 3">MHS-3</strain>
    </source>
</reference>
<evidence type="ECO:0008006" key="4">
    <source>
        <dbReference type="Google" id="ProtNLM"/>
    </source>
</evidence>
<dbReference type="STRING" id="1280949.HAD_05340"/>
<evidence type="ECO:0000313" key="3">
    <source>
        <dbReference type="Proteomes" id="UP000027446"/>
    </source>
</evidence>
<gene>
    <name evidence="2" type="ORF">HAD_05340</name>
</gene>
<keyword evidence="1" id="KW-0175">Coiled coil</keyword>